<proteinExistence type="predicted"/>
<gene>
    <name evidence="2" type="ORF">BECKH772A_GA0070896_100415</name>
    <name evidence="3" type="ORF">BECKH772B_GA0070898_100405</name>
    <name evidence="4" type="ORF">BECKH772C_GA0070978_100395</name>
</gene>
<dbReference type="CDD" id="cd00063">
    <property type="entry name" value="FN3"/>
    <property type="match status" value="1"/>
</dbReference>
<dbReference type="EMBL" id="CAADFI010000040">
    <property type="protein sequence ID" value="VFJ93201.1"/>
    <property type="molecule type" value="Genomic_DNA"/>
</dbReference>
<dbReference type="InterPro" id="IPR003961">
    <property type="entry name" value="FN3_dom"/>
</dbReference>
<evidence type="ECO:0000313" key="2">
    <source>
        <dbReference type="EMBL" id="VFJ92268.1"/>
    </source>
</evidence>
<evidence type="ECO:0000259" key="1">
    <source>
        <dbReference type="PROSITE" id="PS50853"/>
    </source>
</evidence>
<feature type="domain" description="Fibronectin type-III" evidence="1">
    <location>
        <begin position="112"/>
        <end position="203"/>
    </location>
</feature>
<dbReference type="SUPFAM" id="SSF49265">
    <property type="entry name" value="Fibronectin type III"/>
    <property type="match status" value="1"/>
</dbReference>
<protein>
    <submittedName>
        <fullName evidence="2">Fibronectin type III domain-containing protein</fullName>
    </submittedName>
</protein>
<dbReference type="EMBL" id="CAADFJ010000039">
    <property type="protein sequence ID" value="VFK00041.1"/>
    <property type="molecule type" value="Genomic_DNA"/>
</dbReference>
<dbReference type="SMART" id="SM00060">
    <property type="entry name" value="FN3"/>
    <property type="match status" value="1"/>
</dbReference>
<dbReference type="InterPro" id="IPR013783">
    <property type="entry name" value="Ig-like_fold"/>
</dbReference>
<evidence type="ECO:0000313" key="4">
    <source>
        <dbReference type="EMBL" id="VFK00041.1"/>
    </source>
</evidence>
<dbReference type="Pfam" id="PF00041">
    <property type="entry name" value="fn3"/>
    <property type="match status" value="1"/>
</dbReference>
<sequence length="203" mass="21438">MAQFPRDETGIIGLAQEIADGLAANTETYPAPPVPIEDLNAALAACVVARDTVQAAKSALEEAVHGKQAVFETLAERMKKEIRYAENVVDYDDAKLKSIGWGGRGRVSSLAPPGRARGLAIRRQGAGSITLGWEKPTDGGKVAAYKVKRRARAEGGVWSNVETAMATEATLTGQIQGKELEFCVAAMNKAGEGLESNTVTAVL</sequence>
<evidence type="ECO:0000313" key="3">
    <source>
        <dbReference type="EMBL" id="VFJ93201.1"/>
    </source>
</evidence>
<dbReference type="Gene3D" id="2.60.40.10">
    <property type="entry name" value="Immunoglobulins"/>
    <property type="match status" value="1"/>
</dbReference>
<dbReference type="AlphaFoldDB" id="A0A450UIA6"/>
<organism evidence="2">
    <name type="scientific">Candidatus Kentrum eta</name>
    <dbReference type="NCBI Taxonomy" id="2126337"/>
    <lineage>
        <taxon>Bacteria</taxon>
        <taxon>Pseudomonadati</taxon>
        <taxon>Pseudomonadota</taxon>
        <taxon>Gammaproteobacteria</taxon>
        <taxon>Candidatus Kentrum</taxon>
    </lineage>
</organism>
<dbReference type="InterPro" id="IPR036116">
    <property type="entry name" value="FN3_sf"/>
</dbReference>
<name>A0A450UIA6_9GAMM</name>
<accession>A0A450UIA6</accession>
<reference evidence="2" key="1">
    <citation type="submission" date="2019-02" db="EMBL/GenBank/DDBJ databases">
        <authorList>
            <person name="Gruber-Vodicka R. H."/>
            <person name="Seah K. B. B."/>
        </authorList>
    </citation>
    <scope>NUCLEOTIDE SEQUENCE</scope>
    <source>
        <strain evidence="4">BECK_SA2B12</strain>
        <strain evidence="2">BECK_SA2B15</strain>
        <strain evidence="3">BECK_SA2B20</strain>
    </source>
</reference>
<dbReference type="EMBL" id="CAADFG010000041">
    <property type="protein sequence ID" value="VFJ92268.1"/>
    <property type="molecule type" value="Genomic_DNA"/>
</dbReference>
<dbReference type="PROSITE" id="PS50853">
    <property type="entry name" value="FN3"/>
    <property type="match status" value="1"/>
</dbReference>